<keyword evidence="3" id="KW-1185">Reference proteome</keyword>
<dbReference type="Pfam" id="PF11684">
    <property type="entry name" value="DUF3280"/>
    <property type="match status" value="1"/>
</dbReference>
<dbReference type="InterPro" id="IPR021698">
    <property type="entry name" value="DUF3280"/>
</dbReference>
<evidence type="ECO:0000313" key="3">
    <source>
        <dbReference type="Proteomes" id="UP000253977"/>
    </source>
</evidence>
<dbReference type="Proteomes" id="UP000253977">
    <property type="component" value="Unassembled WGS sequence"/>
</dbReference>
<gene>
    <name evidence="2" type="ORF">DU478_22085</name>
</gene>
<dbReference type="RefSeq" id="WP_114513021.1">
    <property type="nucleotide sequence ID" value="NZ_QPMK01000031.1"/>
</dbReference>
<evidence type="ECO:0000313" key="2">
    <source>
        <dbReference type="EMBL" id="RDD64076.1"/>
    </source>
</evidence>
<dbReference type="EMBL" id="QPMK01000031">
    <property type="protein sequence ID" value="RDD64076.1"/>
    <property type="molecule type" value="Genomic_DNA"/>
</dbReference>
<dbReference type="AlphaFoldDB" id="A0A369TMA9"/>
<feature type="signal peptide" evidence="1">
    <location>
        <begin position="1"/>
        <end position="19"/>
    </location>
</feature>
<proteinExistence type="predicted"/>
<evidence type="ECO:0000256" key="1">
    <source>
        <dbReference type="SAM" id="SignalP"/>
    </source>
</evidence>
<accession>A0A369TMA9</accession>
<keyword evidence="1" id="KW-0732">Signal</keyword>
<dbReference type="OrthoDB" id="8089716at2"/>
<organism evidence="2 3">
    <name type="scientific">Thalassococcus profundi</name>
    <dbReference type="NCBI Taxonomy" id="2282382"/>
    <lineage>
        <taxon>Bacteria</taxon>
        <taxon>Pseudomonadati</taxon>
        <taxon>Pseudomonadota</taxon>
        <taxon>Alphaproteobacteria</taxon>
        <taxon>Rhodobacterales</taxon>
        <taxon>Roseobacteraceae</taxon>
        <taxon>Thalassococcus</taxon>
    </lineage>
</organism>
<reference evidence="2 3" key="1">
    <citation type="submission" date="2018-07" db="EMBL/GenBank/DDBJ databases">
        <title>Thalassococcus profundi sp. nov., a marine bacterium isolated from deep seawater of Okinawa Trough.</title>
        <authorList>
            <person name="Yu M."/>
        </authorList>
    </citation>
    <scope>NUCLEOTIDE SEQUENCE [LARGE SCALE GENOMIC DNA]</scope>
    <source>
        <strain evidence="2 3">WRAS1</strain>
    </source>
</reference>
<sequence>MKHATIVLSFLIFCGSAIAQTPLDRSGKVAFFGVTFLDTSTEGDYFGPREDEAARIDLVEDYVQDRFAEEGFAFVDLAPVSETLDRIVNPAECYGCELRMGEDLGVSYVLVGEVQKVSNLILSMNLVMREVSTGDMVRGQSVEIRSNTDDSWLRGFRYILKNNFFNT</sequence>
<name>A0A369TMA9_9RHOB</name>
<feature type="chain" id="PRO_5017058367" evidence="1">
    <location>
        <begin position="20"/>
        <end position="167"/>
    </location>
</feature>
<protein>
    <submittedName>
        <fullName evidence="2">DUF2380 domain-containing protein</fullName>
    </submittedName>
</protein>
<comment type="caution">
    <text evidence="2">The sequence shown here is derived from an EMBL/GenBank/DDBJ whole genome shotgun (WGS) entry which is preliminary data.</text>
</comment>